<dbReference type="PRINTS" id="PR00039">
    <property type="entry name" value="HTHLYSR"/>
</dbReference>
<evidence type="ECO:0000256" key="5">
    <source>
        <dbReference type="ARBA" id="ARBA00023163"/>
    </source>
</evidence>
<sequence length="289" mass="31064">MDLVRHLRFFVAVAEEGHFGHAAARLQMTQPPVSQGLRRLEKELGVELIRRSTQGAELTSAGRDLLPRARVLVDDAERFVGEARRLRGHHDVLRCGLPSDLDPAIAAACAVSLSRLRPDHHFRMTTASIIDLVKDVRAGLLDCAVVEHPSVVEGLDAGPAARIPRSFLVPADHPVAKAKKPTVRMLDGLACAHAPRATNPPAFDLLIDTLHVRGLDPVVLPTHSAGELVAAVACGEAFALATGTSQVRGVKRVAMIPDDVALRLRTVRHPGTAQPAVDAIESALWKLAR</sequence>
<dbReference type="Proteomes" id="UP000225108">
    <property type="component" value="Unassembled WGS sequence"/>
</dbReference>
<dbReference type="InterPro" id="IPR005119">
    <property type="entry name" value="LysR_subst-bd"/>
</dbReference>
<name>A0A2G3PR12_WILMA</name>
<dbReference type="GO" id="GO:0003700">
    <property type="term" value="F:DNA-binding transcription factor activity"/>
    <property type="evidence" value="ECO:0007669"/>
    <property type="project" value="InterPro"/>
</dbReference>
<keyword evidence="2" id="KW-0805">Transcription regulation</keyword>
<evidence type="ECO:0000256" key="2">
    <source>
        <dbReference type="ARBA" id="ARBA00023015"/>
    </source>
</evidence>
<dbReference type="PROSITE" id="PS50931">
    <property type="entry name" value="HTH_LYSR"/>
    <property type="match status" value="1"/>
</dbReference>
<evidence type="ECO:0000313" key="8">
    <source>
        <dbReference type="Proteomes" id="UP000225108"/>
    </source>
</evidence>
<feature type="domain" description="HTH lysR-type" evidence="6">
    <location>
        <begin position="1"/>
        <end position="59"/>
    </location>
</feature>
<comment type="caution">
    <text evidence="7">The sequence shown here is derived from an EMBL/GenBank/DDBJ whole genome shotgun (WGS) entry which is preliminary data.</text>
</comment>
<dbReference type="Pfam" id="PF03466">
    <property type="entry name" value="LysR_substrate"/>
    <property type="match status" value="1"/>
</dbReference>
<dbReference type="AlphaFoldDB" id="A0A2G3PR12"/>
<dbReference type="InterPro" id="IPR036390">
    <property type="entry name" value="WH_DNA-bd_sf"/>
</dbReference>
<evidence type="ECO:0000256" key="3">
    <source>
        <dbReference type="ARBA" id="ARBA00023125"/>
    </source>
</evidence>
<comment type="similarity">
    <text evidence="1">Belongs to the LysR transcriptional regulatory family.</text>
</comment>
<dbReference type="RefSeq" id="WP_099381345.1">
    <property type="nucleotide sequence ID" value="NZ_PEBD01000004.1"/>
</dbReference>
<organism evidence="7 8">
    <name type="scientific">Williamsia marianensis</name>
    <dbReference type="NCBI Taxonomy" id="85044"/>
    <lineage>
        <taxon>Bacteria</taxon>
        <taxon>Bacillati</taxon>
        <taxon>Actinomycetota</taxon>
        <taxon>Actinomycetes</taxon>
        <taxon>Mycobacteriales</taxon>
        <taxon>Nocardiaceae</taxon>
        <taxon>Williamsia</taxon>
    </lineage>
</organism>
<protein>
    <submittedName>
        <fullName evidence="7">LysR family transcriptional regulator</fullName>
    </submittedName>
</protein>
<dbReference type="InterPro" id="IPR036388">
    <property type="entry name" value="WH-like_DNA-bd_sf"/>
</dbReference>
<keyword evidence="5" id="KW-0804">Transcription</keyword>
<dbReference type="GO" id="GO:0003677">
    <property type="term" value="F:DNA binding"/>
    <property type="evidence" value="ECO:0007669"/>
    <property type="project" value="UniProtKB-KW"/>
</dbReference>
<dbReference type="Gene3D" id="3.40.190.10">
    <property type="entry name" value="Periplasmic binding protein-like II"/>
    <property type="match status" value="2"/>
</dbReference>
<dbReference type="EMBL" id="PEBD01000004">
    <property type="protein sequence ID" value="PHV68191.1"/>
    <property type="molecule type" value="Genomic_DNA"/>
</dbReference>
<gene>
    <name evidence="7" type="ORF">CSW57_02775</name>
</gene>
<proteinExistence type="inferred from homology"/>
<dbReference type="GO" id="GO:0032993">
    <property type="term" value="C:protein-DNA complex"/>
    <property type="evidence" value="ECO:0007669"/>
    <property type="project" value="TreeGrafter"/>
</dbReference>
<evidence type="ECO:0000256" key="1">
    <source>
        <dbReference type="ARBA" id="ARBA00009437"/>
    </source>
</evidence>
<dbReference type="PANTHER" id="PTHR30346:SF0">
    <property type="entry name" value="HCA OPERON TRANSCRIPTIONAL ACTIVATOR HCAR"/>
    <property type="match status" value="1"/>
</dbReference>
<reference evidence="7 8" key="1">
    <citation type="submission" date="2017-10" db="EMBL/GenBank/DDBJ databases">
        <title>The draft genome sequence of Williamsia sp. BULT 1.1 isolated from the semi-arid grassland soils from South Africa.</title>
        <authorList>
            <person name="Kabwe M.H."/>
            <person name="Govender N."/>
            <person name="Mutseka Lunga P."/>
            <person name="Vikram S."/>
            <person name="Makhalanyane T.P."/>
        </authorList>
    </citation>
    <scope>NUCLEOTIDE SEQUENCE [LARGE SCALE GENOMIC DNA]</scope>
    <source>
        <strain evidence="7 8">BULT 1.1</strain>
    </source>
</reference>
<dbReference type="SUPFAM" id="SSF53850">
    <property type="entry name" value="Periplasmic binding protein-like II"/>
    <property type="match status" value="1"/>
</dbReference>
<evidence type="ECO:0000313" key="7">
    <source>
        <dbReference type="EMBL" id="PHV68191.1"/>
    </source>
</evidence>
<dbReference type="InterPro" id="IPR000847">
    <property type="entry name" value="LysR_HTH_N"/>
</dbReference>
<dbReference type="SUPFAM" id="SSF46785">
    <property type="entry name" value="Winged helix' DNA-binding domain"/>
    <property type="match status" value="1"/>
</dbReference>
<dbReference type="Pfam" id="PF00126">
    <property type="entry name" value="HTH_1"/>
    <property type="match status" value="1"/>
</dbReference>
<dbReference type="FunFam" id="1.10.10.10:FF:000001">
    <property type="entry name" value="LysR family transcriptional regulator"/>
    <property type="match status" value="1"/>
</dbReference>
<keyword evidence="4" id="KW-0010">Activator</keyword>
<accession>A0A2G3PR12</accession>
<keyword evidence="3" id="KW-0238">DNA-binding</keyword>
<evidence type="ECO:0000259" key="6">
    <source>
        <dbReference type="PROSITE" id="PS50931"/>
    </source>
</evidence>
<dbReference type="PANTHER" id="PTHR30346">
    <property type="entry name" value="TRANSCRIPTIONAL DUAL REGULATOR HCAR-RELATED"/>
    <property type="match status" value="1"/>
</dbReference>
<dbReference type="Gene3D" id="1.10.10.10">
    <property type="entry name" value="Winged helix-like DNA-binding domain superfamily/Winged helix DNA-binding domain"/>
    <property type="match status" value="1"/>
</dbReference>
<evidence type="ECO:0000256" key="4">
    <source>
        <dbReference type="ARBA" id="ARBA00023159"/>
    </source>
</evidence>